<evidence type="ECO:0000259" key="3">
    <source>
        <dbReference type="Pfam" id="PF21057"/>
    </source>
</evidence>
<feature type="domain" description="Hikeshi-like N-terminal" evidence="2">
    <location>
        <begin position="8"/>
        <end position="135"/>
    </location>
</feature>
<dbReference type="GO" id="GO:0005829">
    <property type="term" value="C:cytosol"/>
    <property type="evidence" value="ECO:0007669"/>
    <property type="project" value="TreeGrafter"/>
</dbReference>
<comment type="similarity">
    <text evidence="1">Belongs to the OPI10 family.</text>
</comment>
<dbReference type="PANTHER" id="PTHR12925:SF0">
    <property type="entry name" value="PROTEIN HIKESHI"/>
    <property type="match status" value="1"/>
</dbReference>
<feature type="domain" description="Hikeshi-like C-terminal" evidence="3">
    <location>
        <begin position="142"/>
        <end position="201"/>
    </location>
</feature>
<dbReference type="EMBL" id="KT754666">
    <property type="protein sequence ID" value="ALS04500.1"/>
    <property type="molecule type" value="mRNA"/>
</dbReference>
<dbReference type="Pfam" id="PF05603">
    <property type="entry name" value="Hikeshi-like_N"/>
    <property type="match status" value="1"/>
</dbReference>
<dbReference type="InterPro" id="IPR031318">
    <property type="entry name" value="OPI10"/>
</dbReference>
<evidence type="ECO:0000313" key="4">
    <source>
        <dbReference type="EMBL" id="ALS04500.1"/>
    </source>
</evidence>
<organism evidence="4">
    <name type="scientific">Acartia pacifica</name>
    <name type="common">Copepod</name>
    <dbReference type="NCBI Taxonomy" id="335913"/>
    <lineage>
        <taxon>Eukaryota</taxon>
        <taxon>Metazoa</taxon>
        <taxon>Ecdysozoa</taxon>
        <taxon>Arthropoda</taxon>
        <taxon>Crustacea</taxon>
        <taxon>Multicrustacea</taxon>
        <taxon>Hexanauplia</taxon>
        <taxon>Copepoda</taxon>
        <taxon>Calanoida</taxon>
        <taxon>Acartiidae</taxon>
        <taxon>Acartia</taxon>
    </lineage>
</organism>
<dbReference type="EMBL" id="KT754668">
    <property type="protein sequence ID" value="ALS04502.1"/>
    <property type="molecule type" value="mRNA"/>
</dbReference>
<dbReference type="GO" id="GO:0061608">
    <property type="term" value="F:nuclear import signal receptor activity"/>
    <property type="evidence" value="ECO:0007669"/>
    <property type="project" value="TreeGrafter"/>
</dbReference>
<dbReference type="PANTHER" id="PTHR12925">
    <property type="entry name" value="HIKESHI FAMILY MEMBER"/>
    <property type="match status" value="1"/>
</dbReference>
<dbReference type="GO" id="GO:0005634">
    <property type="term" value="C:nucleus"/>
    <property type="evidence" value="ECO:0007669"/>
    <property type="project" value="TreeGrafter"/>
</dbReference>
<evidence type="ECO:0000259" key="2">
    <source>
        <dbReference type="Pfam" id="PF05603"/>
    </source>
</evidence>
<dbReference type="GO" id="GO:0030544">
    <property type="term" value="F:Hsp70 protein binding"/>
    <property type="evidence" value="ECO:0007669"/>
    <property type="project" value="TreeGrafter"/>
</dbReference>
<evidence type="ECO:0000256" key="1">
    <source>
        <dbReference type="ARBA" id="ARBA00006623"/>
    </source>
</evidence>
<dbReference type="Pfam" id="PF21057">
    <property type="entry name" value="Hikeshi-like_C"/>
    <property type="match status" value="1"/>
</dbReference>
<reference evidence="4" key="1">
    <citation type="journal article" date="2015" name="Sci. Rep.">
        <title>Spliced leader RNA trans-splicing discovered in copepods.</title>
        <authorList>
            <person name="Yang F."/>
            <person name="Xu D."/>
            <person name="Zhuang Y."/>
            <person name="Yi X."/>
            <person name="Huang Y."/>
            <person name="Chen H."/>
            <person name="Lin S."/>
            <person name="Campbell D.A."/>
            <person name="Sturm N.R."/>
            <person name="Liu G."/>
            <person name="Zhang H."/>
        </authorList>
    </citation>
    <scope>NUCLEOTIDE SEQUENCE</scope>
</reference>
<protein>
    <submittedName>
        <fullName evidence="4">Protein OPI10-like protein</fullName>
    </submittedName>
</protein>
<accession>A0A0U2TGR8</accession>
<proteinExistence type="evidence at transcript level"/>
<sequence length="204" mass="22710">MIDMFGLIATGRLVSTNWEQISPTNCVAELAEADSVNHIVIFLTGQTPFPDGMGGAVYFAWPDLTGGGAPNWQLLGHISNTKPSAIFRISKLKGGQDVIPNTFLGHKPVNHINALVGISVEPLTVLEGQTPSVDSEAINQSNFMQFSEKTLENLFNFATSFAMPPGDLRMKPDEMYIPMSSLQMWYSNFQRRLQQNPNFWKMER</sequence>
<dbReference type="InterPro" id="IPR008493">
    <property type="entry name" value="Hikeshi-like_N"/>
</dbReference>
<dbReference type="AlphaFoldDB" id="A0A0U2TGR8"/>
<name>A0A0U2TGR8_ACAPC</name>
<dbReference type="GO" id="GO:0006606">
    <property type="term" value="P:protein import into nucleus"/>
    <property type="evidence" value="ECO:0007669"/>
    <property type="project" value="TreeGrafter"/>
</dbReference>
<dbReference type="InterPro" id="IPR048364">
    <property type="entry name" value="Hikeshi-like_C"/>
</dbReference>